<proteinExistence type="predicted"/>
<reference evidence="1" key="2">
    <citation type="journal article" date="2015" name="Data Brief">
        <title>Shoot transcriptome of the giant reed, Arundo donax.</title>
        <authorList>
            <person name="Barrero R.A."/>
            <person name="Guerrero F.D."/>
            <person name="Moolhuijzen P."/>
            <person name="Goolsby J.A."/>
            <person name="Tidwell J."/>
            <person name="Bellgard S.E."/>
            <person name="Bellgard M.I."/>
        </authorList>
    </citation>
    <scope>NUCLEOTIDE SEQUENCE</scope>
    <source>
        <tissue evidence="1">Shoot tissue taken approximately 20 cm above the soil surface</tissue>
    </source>
</reference>
<accession>A0A0A8ZT94</accession>
<dbReference type="EMBL" id="GBRH01257895">
    <property type="protein sequence ID" value="JAD40000.1"/>
    <property type="molecule type" value="Transcribed_RNA"/>
</dbReference>
<reference evidence="1" key="1">
    <citation type="submission" date="2014-09" db="EMBL/GenBank/DDBJ databases">
        <authorList>
            <person name="Magalhaes I.L.F."/>
            <person name="Oliveira U."/>
            <person name="Santos F.R."/>
            <person name="Vidigal T.H.D.A."/>
            <person name="Brescovit A.D."/>
            <person name="Santos A.J."/>
        </authorList>
    </citation>
    <scope>NUCLEOTIDE SEQUENCE</scope>
    <source>
        <tissue evidence="1">Shoot tissue taken approximately 20 cm above the soil surface</tissue>
    </source>
</reference>
<name>A0A0A8ZT94_ARUDO</name>
<sequence>MMVLCQGSDRCCSRLSNGPLPVTLCWIRNPRNASIASLPATHMDKINYYRMISTYISDGEGMK</sequence>
<dbReference type="AlphaFoldDB" id="A0A0A8ZT94"/>
<organism evidence="1">
    <name type="scientific">Arundo donax</name>
    <name type="common">Giant reed</name>
    <name type="synonym">Donax arundinaceus</name>
    <dbReference type="NCBI Taxonomy" id="35708"/>
    <lineage>
        <taxon>Eukaryota</taxon>
        <taxon>Viridiplantae</taxon>
        <taxon>Streptophyta</taxon>
        <taxon>Embryophyta</taxon>
        <taxon>Tracheophyta</taxon>
        <taxon>Spermatophyta</taxon>
        <taxon>Magnoliopsida</taxon>
        <taxon>Liliopsida</taxon>
        <taxon>Poales</taxon>
        <taxon>Poaceae</taxon>
        <taxon>PACMAD clade</taxon>
        <taxon>Arundinoideae</taxon>
        <taxon>Arundineae</taxon>
        <taxon>Arundo</taxon>
    </lineage>
</organism>
<protein>
    <submittedName>
        <fullName evidence="1">Uncharacterized protein</fullName>
    </submittedName>
</protein>
<evidence type="ECO:0000313" key="1">
    <source>
        <dbReference type="EMBL" id="JAD40000.1"/>
    </source>
</evidence>